<accession>A0A9X2L726</accession>
<proteinExistence type="predicted"/>
<dbReference type="GO" id="GO:0009927">
    <property type="term" value="F:histidine phosphotransfer kinase activity"/>
    <property type="evidence" value="ECO:0007669"/>
    <property type="project" value="TreeGrafter"/>
</dbReference>
<feature type="domain" description="Histidine kinase" evidence="7">
    <location>
        <begin position="100"/>
        <end position="319"/>
    </location>
</feature>
<protein>
    <recommendedName>
        <fullName evidence="2">histidine kinase</fullName>
        <ecNumber evidence="2">2.7.13.3</ecNumber>
    </recommendedName>
</protein>
<keyword evidence="3" id="KW-0597">Phosphoprotein</keyword>
<dbReference type="EMBL" id="JANIBC010000001">
    <property type="protein sequence ID" value="MCQ8184227.1"/>
    <property type="molecule type" value="Genomic_DNA"/>
</dbReference>
<evidence type="ECO:0000256" key="3">
    <source>
        <dbReference type="ARBA" id="ARBA00022553"/>
    </source>
</evidence>
<dbReference type="InterPro" id="IPR004358">
    <property type="entry name" value="Sig_transdc_His_kin-like_C"/>
</dbReference>
<evidence type="ECO:0000256" key="1">
    <source>
        <dbReference type="ARBA" id="ARBA00000085"/>
    </source>
</evidence>
<reference evidence="8" key="1">
    <citation type="submission" date="2022-07" db="EMBL/GenBank/DDBJ databases">
        <title>Parvularcula maris sp. nov., an algicidal bacterium isolated from seawater.</title>
        <authorList>
            <person name="Li F."/>
        </authorList>
    </citation>
    <scope>NUCLEOTIDE SEQUENCE</scope>
    <source>
        <strain evidence="8">BGMRC 0090</strain>
    </source>
</reference>
<evidence type="ECO:0000313" key="9">
    <source>
        <dbReference type="Proteomes" id="UP001142610"/>
    </source>
</evidence>
<dbReference type="InterPro" id="IPR003594">
    <property type="entry name" value="HATPase_dom"/>
</dbReference>
<dbReference type="AlphaFoldDB" id="A0A9X2L726"/>
<name>A0A9X2L726_9PROT</name>
<dbReference type="Pfam" id="PF02518">
    <property type="entry name" value="HATPase_c"/>
    <property type="match status" value="1"/>
</dbReference>
<dbReference type="InterPro" id="IPR036890">
    <property type="entry name" value="HATPase_C_sf"/>
</dbReference>
<dbReference type="EC" id="2.7.13.3" evidence="2"/>
<keyword evidence="9" id="KW-1185">Reference proteome</keyword>
<dbReference type="CDD" id="cd00082">
    <property type="entry name" value="HisKA"/>
    <property type="match status" value="1"/>
</dbReference>
<sequence>MSGAKLFSTTPGRLRGARLTELVTARHHPKVLHALAEVQASGRAALSVDLNRAAKVPHARIELRSPRRGVVEARLRPLLTSRSEPAPSKQAPADKEQLADVSHEIRTPLNAVIGFADALRQESFGPLGDKRYRDYARLIQESGQHVLALVNDLLDLSKAEADKLECRVEPVHAGDLVAACASMLALQAKEAGLTLRVETAPQVGILTIDPKIVRQILLNLLSNALKFTEEGSVTVRTRLMGGNLVITVEDTGVGMEEDQVERLGERYYQARGEGVRGAKGTGLGLALSSALAKAHGGRLDILSQPGRGTTASLTIPAVAKKKPRRYEPIPYQDQRSA</sequence>
<dbReference type="SUPFAM" id="SSF55874">
    <property type="entry name" value="ATPase domain of HSP90 chaperone/DNA topoisomerase II/histidine kinase"/>
    <property type="match status" value="1"/>
</dbReference>
<dbReference type="RefSeq" id="WP_256618032.1">
    <property type="nucleotide sequence ID" value="NZ_JANIBC010000001.1"/>
</dbReference>
<dbReference type="PRINTS" id="PR00344">
    <property type="entry name" value="BCTRLSENSOR"/>
</dbReference>
<evidence type="ECO:0000256" key="4">
    <source>
        <dbReference type="ARBA" id="ARBA00022679"/>
    </source>
</evidence>
<dbReference type="GO" id="GO:0000155">
    <property type="term" value="F:phosphorelay sensor kinase activity"/>
    <property type="evidence" value="ECO:0007669"/>
    <property type="project" value="InterPro"/>
</dbReference>
<keyword evidence="4" id="KW-0808">Transferase</keyword>
<evidence type="ECO:0000259" key="7">
    <source>
        <dbReference type="PROSITE" id="PS50109"/>
    </source>
</evidence>
<evidence type="ECO:0000256" key="5">
    <source>
        <dbReference type="ARBA" id="ARBA00022777"/>
    </source>
</evidence>
<dbReference type="InterPro" id="IPR036097">
    <property type="entry name" value="HisK_dim/P_sf"/>
</dbReference>
<organism evidence="8 9">
    <name type="scientific">Parvularcula maris</name>
    <dbReference type="NCBI Taxonomy" id="2965077"/>
    <lineage>
        <taxon>Bacteria</taxon>
        <taxon>Pseudomonadati</taxon>
        <taxon>Pseudomonadota</taxon>
        <taxon>Alphaproteobacteria</taxon>
        <taxon>Parvularculales</taxon>
        <taxon>Parvularculaceae</taxon>
        <taxon>Parvularcula</taxon>
    </lineage>
</organism>
<dbReference type="Gene3D" id="1.10.287.130">
    <property type="match status" value="1"/>
</dbReference>
<keyword evidence="5 8" id="KW-0418">Kinase</keyword>
<dbReference type="SUPFAM" id="SSF47384">
    <property type="entry name" value="Homodimeric domain of signal transducing histidine kinase"/>
    <property type="match status" value="1"/>
</dbReference>
<dbReference type="PANTHER" id="PTHR43047">
    <property type="entry name" value="TWO-COMPONENT HISTIDINE PROTEIN KINASE"/>
    <property type="match status" value="1"/>
</dbReference>
<comment type="catalytic activity">
    <reaction evidence="1">
        <text>ATP + protein L-histidine = ADP + protein N-phospho-L-histidine.</text>
        <dbReference type="EC" id="2.7.13.3"/>
    </reaction>
</comment>
<evidence type="ECO:0000313" key="8">
    <source>
        <dbReference type="EMBL" id="MCQ8184227.1"/>
    </source>
</evidence>
<dbReference type="CDD" id="cd16922">
    <property type="entry name" value="HATPase_EvgS-ArcB-TorS-like"/>
    <property type="match status" value="1"/>
</dbReference>
<dbReference type="GO" id="GO:0005886">
    <property type="term" value="C:plasma membrane"/>
    <property type="evidence" value="ECO:0007669"/>
    <property type="project" value="TreeGrafter"/>
</dbReference>
<dbReference type="PROSITE" id="PS50109">
    <property type="entry name" value="HIS_KIN"/>
    <property type="match status" value="1"/>
</dbReference>
<dbReference type="InterPro" id="IPR003661">
    <property type="entry name" value="HisK_dim/P_dom"/>
</dbReference>
<dbReference type="PANTHER" id="PTHR43047:SF72">
    <property type="entry name" value="OSMOSENSING HISTIDINE PROTEIN KINASE SLN1"/>
    <property type="match status" value="1"/>
</dbReference>
<dbReference type="SMART" id="SM00388">
    <property type="entry name" value="HisKA"/>
    <property type="match status" value="1"/>
</dbReference>
<gene>
    <name evidence="8" type="ORF">NOG11_02400</name>
</gene>
<dbReference type="Gene3D" id="3.30.565.10">
    <property type="entry name" value="Histidine kinase-like ATPase, C-terminal domain"/>
    <property type="match status" value="1"/>
</dbReference>
<evidence type="ECO:0000256" key="2">
    <source>
        <dbReference type="ARBA" id="ARBA00012438"/>
    </source>
</evidence>
<dbReference type="SMART" id="SM00387">
    <property type="entry name" value="HATPase_c"/>
    <property type="match status" value="1"/>
</dbReference>
<dbReference type="Pfam" id="PF00512">
    <property type="entry name" value="HisKA"/>
    <property type="match status" value="1"/>
</dbReference>
<feature type="region of interest" description="Disordered" evidence="6">
    <location>
        <begin position="75"/>
        <end position="97"/>
    </location>
</feature>
<evidence type="ECO:0000256" key="6">
    <source>
        <dbReference type="SAM" id="MobiDB-lite"/>
    </source>
</evidence>
<dbReference type="InterPro" id="IPR005467">
    <property type="entry name" value="His_kinase_dom"/>
</dbReference>
<comment type="caution">
    <text evidence="8">The sequence shown here is derived from an EMBL/GenBank/DDBJ whole genome shotgun (WGS) entry which is preliminary data.</text>
</comment>
<dbReference type="Proteomes" id="UP001142610">
    <property type="component" value="Unassembled WGS sequence"/>
</dbReference>